<evidence type="ECO:0000256" key="1">
    <source>
        <dbReference type="SAM" id="MobiDB-lite"/>
    </source>
</evidence>
<name>A0A6S6YWI2_9BURK</name>
<dbReference type="Proteomes" id="UP000494108">
    <property type="component" value="Unassembled WGS sequence"/>
</dbReference>
<evidence type="ECO:0000313" key="2">
    <source>
        <dbReference type="EMBL" id="CAB3647345.1"/>
    </source>
</evidence>
<protein>
    <submittedName>
        <fullName evidence="2">Uncharacterized protein</fullName>
    </submittedName>
</protein>
<accession>A0A6S6YWI2</accession>
<organism evidence="2 3">
    <name type="scientific">Achromobacter pestifer</name>
    <dbReference type="NCBI Taxonomy" id="1353889"/>
    <lineage>
        <taxon>Bacteria</taxon>
        <taxon>Pseudomonadati</taxon>
        <taxon>Pseudomonadota</taxon>
        <taxon>Betaproteobacteria</taxon>
        <taxon>Burkholderiales</taxon>
        <taxon>Alcaligenaceae</taxon>
        <taxon>Achromobacter</taxon>
    </lineage>
</organism>
<reference evidence="2 3" key="1">
    <citation type="submission" date="2020-04" db="EMBL/GenBank/DDBJ databases">
        <authorList>
            <person name="De Canck E."/>
        </authorList>
    </citation>
    <scope>NUCLEOTIDE SEQUENCE [LARGE SCALE GENOMIC DNA]</scope>
    <source>
        <strain evidence="2 3">LMG 3431</strain>
    </source>
</reference>
<gene>
    <name evidence="2" type="ORF">LMG3431_02560</name>
</gene>
<dbReference type="AlphaFoldDB" id="A0A6S6YWI2"/>
<dbReference type="EMBL" id="CADIJX010000003">
    <property type="protein sequence ID" value="CAB3647345.1"/>
    <property type="molecule type" value="Genomic_DNA"/>
</dbReference>
<sequence>MTDILTFPEYAHSEASVLNDEYGYDDPPDYPQFFSDRQRIYVKLGLKALTLAERLYEHAKIEPHDQGADMRVRLSERQAELETKRAEREERIAKHRANENDVFASSIASPPVLDQPQASKLLDLS</sequence>
<evidence type="ECO:0000313" key="3">
    <source>
        <dbReference type="Proteomes" id="UP000494108"/>
    </source>
</evidence>
<keyword evidence="3" id="KW-1185">Reference proteome</keyword>
<feature type="region of interest" description="Disordered" evidence="1">
    <location>
        <begin position="92"/>
        <end position="125"/>
    </location>
</feature>
<proteinExistence type="predicted"/>